<dbReference type="FunFam" id="3.30.565.10:FF:000006">
    <property type="entry name" value="Sensor histidine kinase WalK"/>
    <property type="match status" value="1"/>
</dbReference>
<dbReference type="SMART" id="SM00388">
    <property type="entry name" value="HisKA"/>
    <property type="match status" value="1"/>
</dbReference>
<feature type="transmembrane region" description="Helical" evidence="11">
    <location>
        <begin position="176"/>
        <end position="199"/>
    </location>
</feature>
<dbReference type="SUPFAM" id="SSF158472">
    <property type="entry name" value="HAMP domain-like"/>
    <property type="match status" value="1"/>
</dbReference>
<dbReference type="EMBL" id="JAENIG010000010">
    <property type="protein sequence ID" value="MBK1856075.1"/>
    <property type="molecule type" value="Genomic_DNA"/>
</dbReference>
<keyword evidence="10 11" id="KW-0472">Membrane</keyword>
<dbReference type="SMART" id="SM00387">
    <property type="entry name" value="HATPase_c"/>
    <property type="match status" value="1"/>
</dbReference>
<evidence type="ECO:0000256" key="6">
    <source>
        <dbReference type="ARBA" id="ARBA00022692"/>
    </source>
</evidence>
<dbReference type="CDD" id="cd00075">
    <property type="entry name" value="HATPase"/>
    <property type="match status" value="1"/>
</dbReference>
<evidence type="ECO:0000259" key="12">
    <source>
        <dbReference type="PROSITE" id="PS50109"/>
    </source>
</evidence>
<keyword evidence="9" id="KW-0902">Two-component regulatory system</keyword>
<keyword evidence="15" id="KW-1185">Reference proteome</keyword>
<keyword evidence="6 11" id="KW-0812">Transmembrane</keyword>
<proteinExistence type="predicted"/>
<keyword evidence="4" id="KW-0597">Phosphoprotein</keyword>
<dbReference type="Gene3D" id="1.10.287.130">
    <property type="match status" value="1"/>
</dbReference>
<name>A0AAE2SGC2_9BACT</name>
<dbReference type="PANTHER" id="PTHR45436">
    <property type="entry name" value="SENSOR HISTIDINE KINASE YKOH"/>
    <property type="match status" value="1"/>
</dbReference>
<comment type="caution">
    <text evidence="14">The sequence shown here is derived from an EMBL/GenBank/DDBJ whole genome shotgun (WGS) entry which is preliminary data.</text>
</comment>
<feature type="domain" description="HAMP" evidence="13">
    <location>
        <begin position="200"/>
        <end position="253"/>
    </location>
</feature>
<dbReference type="Proteomes" id="UP000634206">
    <property type="component" value="Unassembled WGS sequence"/>
</dbReference>
<dbReference type="InterPro" id="IPR036097">
    <property type="entry name" value="HisK_dim/P_sf"/>
</dbReference>
<dbReference type="CDD" id="cd00082">
    <property type="entry name" value="HisKA"/>
    <property type="match status" value="1"/>
</dbReference>
<dbReference type="EC" id="2.7.13.3" evidence="3"/>
<dbReference type="InterPro" id="IPR050428">
    <property type="entry name" value="TCS_sensor_his_kinase"/>
</dbReference>
<keyword evidence="7" id="KW-0418">Kinase</keyword>
<evidence type="ECO:0000256" key="11">
    <source>
        <dbReference type="SAM" id="Phobius"/>
    </source>
</evidence>
<dbReference type="RefSeq" id="WP_309490689.1">
    <property type="nucleotide sequence ID" value="NZ_JAENIG010000010.1"/>
</dbReference>
<dbReference type="GO" id="GO:0005886">
    <property type="term" value="C:plasma membrane"/>
    <property type="evidence" value="ECO:0007669"/>
    <property type="project" value="TreeGrafter"/>
</dbReference>
<dbReference type="InterPro" id="IPR003594">
    <property type="entry name" value="HATPase_dom"/>
</dbReference>
<dbReference type="PRINTS" id="PR00344">
    <property type="entry name" value="BCTRLSENSOR"/>
</dbReference>
<keyword evidence="5" id="KW-0808">Transferase</keyword>
<dbReference type="InterPro" id="IPR004358">
    <property type="entry name" value="Sig_transdc_His_kin-like_C"/>
</dbReference>
<dbReference type="Pfam" id="PF00672">
    <property type="entry name" value="HAMP"/>
    <property type="match status" value="1"/>
</dbReference>
<dbReference type="AlphaFoldDB" id="A0AAE2SGC2"/>
<feature type="domain" description="Histidine kinase" evidence="12">
    <location>
        <begin position="261"/>
        <end position="475"/>
    </location>
</feature>
<evidence type="ECO:0000256" key="5">
    <source>
        <dbReference type="ARBA" id="ARBA00022679"/>
    </source>
</evidence>
<dbReference type="PROSITE" id="PS50109">
    <property type="entry name" value="HIS_KIN"/>
    <property type="match status" value="1"/>
</dbReference>
<evidence type="ECO:0000256" key="10">
    <source>
        <dbReference type="ARBA" id="ARBA00023136"/>
    </source>
</evidence>
<dbReference type="InterPro" id="IPR036890">
    <property type="entry name" value="HATPase_C_sf"/>
</dbReference>
<dbReference type="CDD" id="cd06225">
    <property type="entry name" value="HAMP"/>
    <property type="match status" value="1"/>
</dbReference>
<evidence type="ECO:0000256" key="4">
    <source>
        <dbReference type="ARBA" id="ARBA00022553"/>
    </source>
</evidence>
<evidence type="ECO:0000256" key="1">
    <source>
        <dbReference type="ARBA" id="ARBA00000085"/>
    </source>
</evidence>
<dbReference type="InterPro" id="IPR003660">
    <property type="entry name" value="HAMP_dom"/>
</dbReference>
<evidence type="ECO:0000313" key="14">
    <source>
        <dbReference type="EMBL" id="MBK1856075.1"/>
    </source>
</evidence>
<evidence type="ECO:0000256" key="2">
    <source>
        <dbReference type="ARBA" id="ARBA00004370"/>
    </source>
</evidence>
<dbReference type="Pfam" id="PF02518">
    <property type="entry name" value="HATPase_c"/>
    <property type="match status" value="1"/>
</dbReference>
<dbReference type="SMART" id="SM00304">
    <property type="entry name" value="HAMP"/>
    <property type="match status" value="1"/>
</dbReference>
<keyword evidence="8 11" id="KW-1133">Transmembrane helix</keyword>
<organism evidence="14 15">
    <name type="scientific">Oceaniferula flava</name>
    <dbReference type="NCBI Taxonomy" id="2800421"/>
    <lineage>
        <taxon>Bacteria</taxon>
        <taxon>Pseudomonadati</taxon>
        <taxon>Verrucomicrobiota</taxon>
        <taxon>Verrucomicrobiia</taxon>
        <taxon>Verrucomicrobiales</taxon>
        <taxon>Verrucomicrobiaceae</taxon>
        <taxon>Oceaniferula</taxon>
    </lineage>
</organism>
<comment type="subcellular location">
    <subcellularLocation>
        <location evidence="2">Membrane</location>
    </subcellularLocation>
</comment>
<gene>
    <name evidence="14" type="ORF">JIN83_13965</name>
</gene>
<sequence length="485" mass="53411">MRPFHSLRWSLQLWHALILSVVIAALCILSYRTVRVERMTQLEEELVEFDRNIVGKAVFDRDARAGRGSPYSNDEARARLSHLASEPGVPLAVSGHSGTESSDHSYFAAWDEQKKPLFVSKNAPQDVKVLDDEPEGGERLLHLEGDHLVFRHRTPQGFHTLSGLDIRGEMEKLNKFRFVLIASGTGLWLAGLAGGWWLAGRAIRPIGVIAQTASRIADGNLSERVETMENDDELASLGKVLNGTFDRLEVMIRQQKQFIADASHELRTPVTVILSETQRGLKKNERTVEEYREILQTTGRMSERMKGLIVSLLALAHQDLAEVEGVDEVCDLGAIVRESGELLQALAQERASQLSVTAPDVPYSGNPQALSMMVTNLVSNAIDHNPEGTEVEVKLTHGDEIVLTVEDHGQGIAPEHLPHLFNRFYRVDSARHSGDHRGLGLAIVQSAAVNHGGRVDVVSTVGEGTTFTVTLPLKNPKKQAGEVGR</sequence>
<evidence type="ECO:0000256" key="7">
    <source>
        <dbReference type="ARBA" id="ARBA00022777"/>
    </source>
</evidence>
<dbReference type="SUPFAM" id="SSF47384">
    <property type="entry name" value="Homodimeric domain of signal transducing histidine kinase"/>
    <property type="match status" value="1"/>
</dbReference>
<evidence type="ECO:0000313" key="15">
    <source>
        <dbReference type="Proteomes" id="UP000634206"/>
    </source>
</evidence>
<evidence type="ECO:0000259" key="13">
    <source>
        <dbReference type="PROSITE" id="PS50885"/>
    </source>
</evidence>
<dbReference type="Gene3D" id="3.30.565.10">
    <property type="entry name" value="Histidine kinase-like ATPase, C-terminal domain"/>
    <property type="match status" value="1"/>
</dbReference>
<dbReference type="Pfam" id="PF00512">
    <property type="entry name" value="HisKA"/>
    <property type="match status" value="1"/>
</dbReference>
<evidence type="ECO:0000256" key="3">
    <source>
        <dbReference type="ARBA" id="ARBA00012438"/>
    </source>
</evidence>
<evidence type="ECO:0000256" key="8">
    <source>
        <dbReference type="ARBA" id="ARBA00022989"/>
    </source>
</evidence>
<comment type="catalytic activity">
    <reaction evidence="1">
        <text>ATP + protein L-histidine = ADP + protein N-phospho-L-histidine.</text>
        <dbReference type="EC" id="2.7.13.3"/>
    </reaction>
</comment>
<dbReference type="InterPro" id="IPR003661">
    <property type="entry name" value="HisK_dim/P_dom"/>
</dbReference>
<dbReference type="SUPFAM" id="SSF55874">
    <property type="entry name" value="ATPase domain of HSP90 chaperone/DNA topoisomerase II/histidine kinase"/>
    <property type="match status" value="1"/>
</dbReference>
<dbReference type="GO" id="GO:0000155">
    <property type="term" value="F:phosphorelay sensor kinase activity"/>
    <property type="evidence" value="ECO:0007669"/>
    <property type="project" value="InterPro"/>
</dbReference>
<protein>
    <recommendedName>
        <fullName evidence="3">histidine kinase</fullName>
        <ecNumber evidence="3">2.7.13.3</ecNumber>
    </recommendedName>
</protein>
<evidence type="ECO:0000256" key="9">
    <source>
        <dbReference type="ARBA" id="ARBA00023012"/>
    </source>
</evidence>
<dbReference type="PROSITE" id="PS50885">
    <property type="entry name" value="HAMP"/>
    <property type="match status" value="1"/>
</dbReference>
<reference evidence="14" key="1">
    <citation type="submission" date="2021-01" db="EMBL/GenBank/DDBJ databases">
        <title>Modified the classification status of verrucomicrobia.</title>
        <authorList>
            <person name="Feng X."/>
        </authorList>
    </citation>
    <scope>NUCLEOTIDE SEQUENCE</scope>
    <source>
        <strain evidence="14">5K15</strain>
    </source>
</reference>
<feature type="transmembrane region" description="Helical" evidence="11">
    <location>
        <begin position="12"/>
        <end position="31"/>
    </location>
</feature>
<dbReference type="InterPro" id="IPR005467">
    <property type="entry name" value="His_kinase_dom"/>
</dbReference>
<accession>A0AAE2SGC2</accession>
<dbReference type="Gene3D" id="6.10.340.10">
    <property type="match status" value="1"/>
</dbReference>
<dbReference type="PANTHER" id="PTHR45436:SF5">
    <property type="entry name" value="SENSOR HISTIDINE KINASE TRCS"/>
    <property type="match status" value="1"/>
</dbReference>